<feature type="compositionally biased region" description="Polar residues" evidence="1">
    <location>
        <begin position="101"/>
        <end position="122"/>
    </location>
</feature>
<protein>
    <submittedName>
        <fullName evidence="3">Conjugal transfer protein TraN</fullName>
    </submittedName>
</protein>
<evidence type="ECO:0000256" key="2">
    <source>
        <dbReference type="SAM" id="SignalP"/>
    </source>
</evidence>
<comment type="caution">
    <text evidence="3">The sequence shown here is derived from an EMBL/GenBank/DDBJ whole genome shotgun (WGS) entry which is preliminary data.</text>
</comment>
<accession>A0ABQ2H2Y9</accession>
<dbReference type="RefSeq" id="WP_188867994.1">
    <property type="nucleotide sequence ID" value="NZ_BMNW01000011.1"/>
</dbReference>
<evidence type="ECO:0000256" key="1">
    <source>
        <dbReference type="SAM" id="MobiDB-lite"/>
    </source>
</evidence>
<dbReference type="Pfam" id="PF12293">
    <property type="entry name" value="T4BSS_DotH_IcmK"/>
    <property type="match status" value="1"/>
</dbReference>
<feature type="signal peptide" evidence="2">
    <location>
        <begin position="1"/>
        <end position="23"/>
    </location>
</feature>
<proteinExistence type="predicted"/>
<gene>
    <name evidence="3" type="primary">traN-1</name>
    <name evidence="3" type="ORF">GCM10009425_41000</name>
</gene>
<dbReference type="Proteomes" id="UP000616499">
    <property type="component" value="Unassembled WGS sequence"/>
</dbReference>
<feature type="region of interest" description="Disordered" evidence="1">
    <location>
        <begin position="101"/>
        <end position="131"/>
    </location>
</feature>
<evidence type="ECO:0000313" key="3">
    <source>
        <dbReference type="EMBL" id="GGM26069.1"/>
    </source>
</evidence>
<feature type="chain" id="PRO_5045671915" evidence="2">
    <location>
        <begin position="24"/>
        <end position="392"/>
    </location>
</feature>
<evidence type="ECO:0000313" key="4">
    <source>
        <dbReference type="Proteomes" id="UP000616499"/>
    </source>
</evidence>
<keyword evidence="2" id="KW-0732">Signal</keyword>
<feature type="region of interest" description="Disordered" evidence="1">
    <location>
        <begin position="25"/>
        <end position="52"/>
    </location>
</feature>
<keyword evidence="4" id="KW-1185">Reference proteome</keyword>
<reference evidence="4" key="1">
    <citation type="journal article" date="2019" name="Int. J. Syst. Evol. Microbiol.">
        <title>The Global Catalogue of Microorganisms (GCM) 10K type strain sequencing project: providing services to taxonomists for standard genome sequencing and annotation.</title>
        <authorList>
            <consortium name="The Broad Institute Genomics Platform"/>
            <consortium name="The Broad Institute Genome Sequencing Center for Infectious Disease"/>
            <person name="Wu L."/>
            <person name="Ma J."/>
        </authorList>
    </citation>
    <scope>NUCLEOTIDE SEQUENCE [LARGE SCALE GENOMIC DNA]</scope>
    <source>
        <strain evidence="4">JCM 13501</strain>
    </source>
</reference>
<feature type="region of interest" description="Disordered" evidence="1">
    <location>
        <begin position="59"/>
        <end position="78"/>
    </location>
</feature>
<sequence>MNLFSLKSVIHLIAMGAISSAWAQESSPSTQGQPQFVPQQAMQVQSQQSQMQDRPVQWVNASTGGQPFPTPPGQASVSSSQQMIQAAFPPSNYGAANYNVAGSQAAPPQQGSYQQTPSQNGMANLPPLTPPSALQQAEQVVAPWPANDIKEIRGHLEETRKAMGYEPVRAIPRISSTSIDLSPGAAIPIVRSMPGQMSTLVFVDSTGAPWPLAAPPRSTGGNIFQVEWLAGTPMVVITALSSYDDGNLTVFLEGLPTPIVVKLASGEPDSKSNTRVVDWRLDIRVPGRGPNAKAPLLGPNKIALYDDVLQGFLDGVPPQDAKKVKVSGDLPNNTHVWQFNGSLFVRTANDIQTAFDQTMAASDGTRVYRLPLTPYITLSDMGRAVPLQLEIQ</sequence>
<name>A0ABQ2H2Y9_9PSED</name>
<dbReference type="InterPro" id="IPR022073">
    <property type="entry name" value="T4BSS_DotH_IcmK"/>
</dbReference>
<organism evidence="3 4">
    <name type="scientific">Pseudomonas asuensis</name>
    <dbReference type="NCBI Taxonomy" id="1825787"/>
    <lineage>
        <taxon>Bacteria</taxon>
        <taxon>Pseudomonadati</taxon>
        <taxon>Pseudomonadota</taxon>
        <taxon>Gammaproteobacteria</taxon>
        <taxon>Pseudomonadales</taxon>
        <taxon>Pseudomonadaceae</taxon>
        <taxon>Pseudomonas</taxon>
    </lineage>
</organism>
<dbReference type="EMBL" id="BMNW01000011">
    <property type="protein sequence ID" value="GGM26069.1"/>
    <property type="molecule type" value="Genomic_DNA"/>
</dbReference>
<feature type="compositionally biased region" description="Low complexity" evidence="1">
    <location>
        <begin position="29"/>
        <end position="52"/>
    </location>
</feature>